<evidence type="ECO:0000313" key="2">
    <source>
        <dbReference type="Proteomes" id="UP001444071"/>
    </source>
</evidence>
<accession>A0ABV0X3H7</accession>
<reference evidence="1 2" key="1">
    <citation type="submission" date="2021-06" db="EMBL/GenBank/DDBJ databases">
        <authorList>
            <person name="Palmer J.M."/>
        </authorList>
    </citation>
    <scope>NUCLEOTIDE SEQUENCE [LARGE SCALE GENOMIC DNA]</scope>
    <source>
        <strain evidence="1 2">XR_2019</strain>
        <tissue evidence="1">Muscle</tissue>
    </source>
</reference>
<gene>
    <name evidence="1" type="ORF">XENORESO_010241</name>
</gene>
<proteinExistence type="predicted"/>
<name>A0ABV0X3H7_9TELE</name>
<organism evidence="1 2">
    <name type="scientific">Xenotaenia resolanae</name>
    <dbReference type="NCBI Taxonomy" id="208358"/>
    <lineage>
        <taxon>Eukaryota</taxon>
        <taxon>Metazoa</taxon>
        <taxon>Chordata</taxon>
        <taxon>Craniata</taxon>
        <taxon>Vertebrata</taxon>
        <taxon>Euteleostomi</taxon>
        <taxon>Actinopterygii</taxon>
        <taxon>Neopterygii</taxon>
        <taxon>Teleostei</taxon>
        <taxon>Neoteleostei</taxon>
        <taxon>Acanthomorphata</taxon>
        <taxon>Ovalentaria</taxon>
        <taxon>Atherinomorphae</taxon>
        <taxon>Cyprinodontiformes</taxon>
        <taxon>Goodeidae</taxon>
        <taxon>Xenotaenia</taxon>
    </lineage>
</organism>
<comment type="caution">
    <text evidence="1">The sequence shown here is derived from an EMBL/GenBank/DDBJ whole genome shotgun (WGS) entry which is preliminary data.</text>
</comment>
<keyword evidence="2" id="KW-1185">Reference proteome</keyword>
<sequence length="125" mass="14617">MMVVGTVQGLEHPTYQILNWIVGGVKSIIDPCSVRRVKLLSSPFADENTCSFYVLPLFFLCSYNPQLLSFLPHLSTSLLLFRQWGIFPNYSFTVYKMIRKFDRKMICICIYTCLSNYEYYNKTLL</sequence>
<dbReference type="Proteomes" id="UP001444071">
    <property type="component" value="Unassembled WGS sequence"/>
</dbReference>
<protein>
    <submittedName>
        <fullName evidence="1">Uncharacterized protein</fullName>
    </submittedName>
</protein>
<evidence type="ECO:0000313" key="1">
    <source>
        <dbReference type="EMBL" id="MEQ2275879.1"/>
    </source>
</evidence>
<dbReference type="EMBL" id="JAHRIM010083244">
    <property type="protein sequence ID" value="MEQ2275879.1"/>
    <property type="molecule type" value="Genomic_DNA"/>
</dbReference>